<dbReference type="Proteomes" id="UP001500363">
    <property type="component" value="Unassembled WGS sequence"/>
</dbReference>
<name>A0ABN2C2H4_9ACTN</name>
<feature type="transmembrane region" description="Helical" evidence="1">
    <location>
        <begin position="7"/>
        <end position="27"/>
    </location>
</feature>
<sequence length="86" mass="8951">MNPLKAAATAEVVSLVILFTNLFTVHWPAVSSLIGPTHGCCYLLVVILTARTTQASTNTKLLALIPAIGGLLALRRLGPVAAGNDQ</sequence>
<dbReference type="RefSeq" id="WP_344180777.1">
    <property type="nucleotide sequence ID" value="NZ_BAAANC010000003.1"/>
</dbReference>
<accession>A0ABN2C2H4</accession>
<proteinExistence type="predicted"/>
<feature type="transmembrane region" description="Helical" evidence="1">
    <location>
        <begin position="33"/>
        <end position="49"/>
    </location>
</feature>
<dbReference type="EMBL" id="BAAANC010000003">
    <property type="protein sequence ID" value="GAA1550232.1"/>
    <property type="molecule type" value="Genomic_DNA"/>
</dbReference>
<keyword evidence="1" id="KW-0472">Membrane</keyword>
<evidence type="ECO:0008006" key="4">
    <source>
        <dbReference type="Google" id="ProtNLM"/>
    </source>
</evidence>
<evidence type="ECO:0000313" key="3">
    <source>
        <dbReference type="Proteomes" id="UP001500363"/>
    </source>
</evidence>
<reference evidence="2 3" key="1">
    <citation type="journal article" date="2019" name="Int. J. Syst. Evol. Microbiol.">
        <title>The Global Catalogue of Microorganisms (GCM) 10K type strain sequencing project: providing services to taxonomists for standard genome sequencing and annotation.</title>
        <authorList>
            <consortium name="The Broad Institute Genomics Platform"/>
            <consortium name="The Broad Institute Genome Sequencing Center for Infectious Disease"/>
            <person name="Wu L."/>
            <person name="Ma J."/>
        </authorList>
    </citation>
    <scope>NUCLEOTIDE SEQUENCE [LARGE SCALE GENOMIC DNA]</scope>
    <source>
        <strain evidence="2 3">JCM 14303</strain>
    </source>
</reference>
<protein>
    <recommendedName>
        <fullName evidence="4">DUF3817 domain-containing protein</fullName>
    </recommendedName>
</protein>
<organism evidence="2 3">
    <name type="scientific">Kribbella lupini</name>
    <dbReference type="NCBI Taxonomy" id="291602"/>
    <lineage>
        <taxon>Bacteria</taxon>
        <taxon>Bacillati</taxon>
        <taxon>Actinomycetota</taxon>
        <taxon>Actinomycetes</taxon>
        <taxon>Propionibacteriales</taxon>
        <taxon>Kribbellaceae</taxon>
        <taxon>Kribbella</taxon>
    </lineage>
</organism>
<evidence type="ECO:0000256" key="1">
    <source>
        <dbReference type="SAM" id="Phobius"/>
    </source>
</evidence>
<gene>
    <name evidence="2" type="ORF">GCM10009741_63400</name>
</gene>
<evidence type="ECO:0000313" key="2">
    <source>
        <dbReference type="EMBL" id="GAA1550232.1"/>
    </source>
</evidence>
<comment type="caution">
    <text evidence="2">The sequence shown here is derived from an EMBL/GenBank/DDBJ whole genome shotgun (WGS) entry which is preliminary data.</text>
</comment>
<keyword evidence="3" id="KW-1185">Reference proteome</keyword>
<keyword evidence="1" id="KW-1133">Transmembrane helix</keyword>
<keyword evidence="1" id="KW-0812">Transmembrane</keyword>